<evidence type="ECO:0000313" key="3">
    <source>
        <dbReference type="Proteomes" id="UP000006352"/>
    </source>
</evidence>
<feature type="region of interest" description="Disordered" evidence="1">
    <location>
        <begin position="246"/>
        <end position="305"/>
    </location>
</feature>
<feature type="compositionally biased region" description="Polar residues" evidence="1">
    <location>
        <begin position="253"/>
        <end position="280"/>
    </location>
</feature>
<proteinExistence type="predicted"/>
<dbReference type="AlphaFoldDB" id="J4I7X8"/>
<dbReference type="Proteomes" id="UP000006352">
    <property type="component" value="Unassembled WGS sequence"/>
</dbReference>
<evidence type="ECO:0000256" key="1">
    <source>
        <dbReference type="SAM" id="MobiDB-lite"/>
    </source>
</evidence>
<gene>
    <name evidence="2" type="ORF">FIBRA_00433</name>
</gene>
<protein>
    <submittedName>
        <fullName evidence="2">Uncharacterized protein</fullName>
    </submittedName>
</protein>
<dbReference type="InParanoid" id="J4I7X8"/>
<dbReference type="HOGENOM" id="CLU_912253_0_0_1"/>
<feature type="region of interest" description="Disordered" evidence="1">
    <location>
        <begin position="182"/>
        <end position="213"/>
    </location>
</feature>
<sequence length="305" mass="32909">MSGIPIPEPEADPEEEFIQYAVNVKDDVEKGAESRTSRSPVSHAERLRAVPARLVTVSRDYGVVGDASSVHGSISDLPTLPYGMSSLDGFIKPGSPAPSYSSEDPSRERFVQFPSRRARPLLLNQNVAIPATPTRRDTPDSMASVSTLGSRESARSRTADVTKLQRPPLAVIADHRRSISTDSLPLSAVPPQLRPRTPASHRHSRSDASSMYSTSEQIISMYTSSRAVPRTPTSVHSITASLLFMEPGDSRAPSPSQHQRSGSNASQRSYLVSSGLSRQPTARMHLPNPFVPIEEVPSPPAGSTP</sequence>
<dbReference type="RefSeq" id="XP_012177719.1">
    <property type="nucleotide sequence ID" value="XM_012322329.1"/>
</dbReference>
<reference evidence="2 3" key="1">
    <citation type="journal article" date="2012" name="Appl. Environ. Microbiol.">
        <title>Short-read sequencing for genomic analysis of the brown rot fungus Fibroporia radiculosa.</title>
        <authorList>
            <person name="Tang J.D."/>
            <person name="Perkins A.D."/>
            <person name="Sonstegard T.S."/>
            <person name="Schroeder S.G."/>
            <person name="Burgess S.C."/>
            <person name="Diehl S.V."/>
        </authorList>
    </citation>
    <scope>NUCLEOTIDE SEQUENCE [LARGE SCALE GENOMIC DNA]</scope>
    <source>
        <strain evidence="2 3">TFFH 294</strain>
    </source>
</reference>
<dbReference type="OrthoDB" id="2666783at2759"/>
<keyword evidence="3" id="KW-1185">Reference proteome</keyword>
<organism evidence="2 3">
    <name type="scientific">Fibroporia radiculosa</name>
    <dbReference type="NCBI Taxonomy" id="599839"/>
    <lineage>
        <taxon>Eukaryota</taxon>
        <taxon>Fungi</taxon>
        <taxon>Dikarya</taxon>
        <taxon>Basidiomycota</taxon>
        <taxon>Agaricomycotina</taxon>
        <taxon>Agaricomycetes</taxon>
        <taxon>Polyporales</taxon>
        <taxon>Fibroporiaceae</taxon>
        <taxon>Fibroporia</taxon>
    </lineage>
</organism>
<accession>J4I7X8</accession>
<dbReference type="STRING" id="599839.J4I7X8"/>
<feature type="compositionally biased region" description="Polar residues" evidence="1">
    <location>
        <begin position="141"/>
        <end position="150"/>
    </location>
</feature>
<dbReference type="GeneID" id="24093347"/>
<dbReference type="EMBL" id="HE796884">
    <property type="protein sequence ID" value="CCL98436.1"/>
    <property type="molecule type" value="Genomic_DNA"/>
</dbReference>
<name>J4I7X8_9APHY</name>
<feature type="region of interest" description="Disordered" evidence="1">
    <location>
        <begin position="131"/>
        <end position="162"/>
    </location>
</feature>
<evidence type="ECO:0000313" key="2">
    <source>
        <dbReference type="EMBL" id="CCL98436.1"/>
    </source>
</evidence>